<accession>A0A4D9CW04</accession>
<evidence type="ECO:0000313" key="4">
    <source>
        <dbReference type="Proteomes" id="UP000355283"/>
    </source>
</evidence>
<sequence>MSPETRIVAAIVGRFIIPIGLCLYVAVNRKRMAREEARRVKAALDREEKKKEAYVAEMKEQGFNLGSVGGTLTREEEELLGRAEGGEQLLMAEKAAWVKLLQRAQYSRDVVDGKLPPNAEIAIMTKKELKRVVGANKKVKNAGFKSE</sequence>
<keyword evidence="2" id="KW-1133">Transmembrane helix</keyword>
<feature type="transmembrane region" description="Helical" evidence="2">
    <location>
        <begin position="6"/>
        <end position="27"/>
    </location>
</feature>
<dbReference type="AlphaFoldDB" id="A0A4D9CW04"/>
<evidence type="ECO:0000256" key="2">
    <source>
        <dbReference type="SAM" id="Phobius"/>
    </source>
</evidence>
<keyword evidence="4" id="KW-1185">Reference proteome</keyword>
<gene>
    <name evidence="3" type="ORF">NSK_005330</name>
</gene>
<evidence type="ECO:0000313" key="3">
    <source>
        <dbReference type="EMBL" id="TFJ83360.1"/>
    </source>
</evidence>
<comment type="caution">
    <text evidence="3">The sequence shown here is derived from an EMBL/GenBank/DDBJ whole genome shotgun (WGS) entry which is preliminary data.</text>
</comment>
<dbReference type="Proteomes" id="UP000355283">
    <property type="component" value="Unassembled WGS sequence"/>
</dbReference>
<feature type="coiled-coil region" evidence="1">
    <location>
        <begin position="30"/>
        <end position="57"/>
    </location>
</feature>
<reference evidence="3 4" key="1">
    <citation type="submission" date="2019-01" db="EMBL/GenBank/DDBJ databases">
        <title>Nuclear Genome Assembly of the Microalgal Biofuel strain Nannochloropsis salina CCMP1776.</title>
        <authorList>
            <person name="Hovde B."/>
        </authorList>
    </citation>
    <scope>NUCLEOTIDE SEQUENCE [LARGE SCALE GENOMIC DNA]</scope>
    <source>
        <strain evidence="3 4">CCMP1776</strain>
    </source>
</reference>
<protein>
    <submittedName>
        <fullName evidence="3">Uncharacterized protein</fullName>
    </submittedName>
</protein>
<organism evidence="3 4">
    <name type="scientific">Nannochloropsis salina CCMP1776</name>
    <dbReference type="NCBI Taxonomy" id="1027361"/>
    <lineage>
        <taxon>Eukaryota</taxon>
        <taxon>Sar</taxon>
        <taxon>Stramenopiles</taxon>
        <taxon>Ochrophyta</taxon>
        <taxon>Eustigmatophyceae</taxon>
        <taxon>Eustigmatales</taxon>
        <taxon>Monodopsidaceae</taxon>
        <taxon>Microchloropsis</taxon>
        <taxon>Microchloropsis salina</taxon>
    </lineage>
</organism>
<proteinExistence type="predicted"/>
<keyword evidence="2" id="KW-0472">Membrane</keyword>
<keyword evidence="2" id="KW-0812">Transmembrane</keyword>
<keyword evidence="1" id="KW-0175">Coiled coil</keyword>
<evidence type="ECO:0000256" key="1">
    <source>
        <dbReference type="SAM" id="Coils"/>
    </source>
</evidence>
<dbReference type="EMBL" id="SDOX01000043">
    <property type="protein sequence ID" value="TFJ83360.1"/>
    <property type="molecule type" value="Genomic_DNA"/>
</dbReference>
<name>A0A4D9CW04_9STRA</name>